<proteinExistence type="inferred from homology"/>
<sequence length="731" mass="80808">MTLAIGLESIKRLTNLADINRALHETHAKERSIEAELEELLSKRTAIEDTFVTLHDSASEALEGLLADAEQLAGSVHSTAELSERVSKKVRELDTAQSRIHDTLQRINLTVDRSSAVDGIKAALATGDFEAAAEHVSKYLQLDKQFSDVTDELDSHQLQEQRAVLQEAKGRLRNEILDRLDAAKKAGDHASVLRFTRLYAPLGLQEEGLESFLEYLRGLISTRAEEDYSALVESAAGTEKDYVNTLTNLFKDIALAIDENEGFVGNAFGPEAVLTLISGLQQLCDQYGAKLLERYVKHRRLQQLISETSTLSHARRTSAPAQATLAVDPRQIEGFLEEMVLLCQRSEEYNQFVVAKIGAVGSAAKTEAAARETSFRGGAFNMAVRELVSYYMALEEFYLEENVEKAIAIDEWSPDALTTSMVDDVFFILQKCGGRALAIGSLQCLCAILGQLNNLLRDSLRSALEYKWKAAAARLAQAVAAATGGEGANAPSGDAAEYAAVFNNAEISAMYVGKLRTELEESAWRYFHAPAERERIRSVLVDLSQTALEFTQITHKALEQLSSGVAPRLRAPLDEAANASYELTDAEYASNEVEDTWVDHLLGILVAMLQWLQPLLTPSNYDTLVASLLQKVVDRLEATLRVKRFNQLGGLQLDRDVRHMVVTLSEVTQRTVRDKFAVLSQMGTLLSLEGVSEVMDYWDSSTTWRLTDAQVKEILGQRTDFDPLEIASLDL</sequence>
<dbReference type="InterPro" id="IPR048680">
    <property type="entry name" value="COG4_N"/>
</dbReference>
<evidence type="ECO:0000313" key="11">
    <source>
        <dbReference type="Proteomes" id="UP001497392"/>
    </source>
</evidence>
<dbReference type="Gene3D" id="1.10.287.1060">
    <property type="entry name" value="ESAT-6-like"/>
    <property type="match status" value="1"/>
</dbReference>
<evidence type="ECO:0000256" key="4">
    <source>
        <dbReference type="ARBA" id="ARBA00022448"/>
    </source>
</evidence>
<keyword evidence="6" id="KW-0333">Golgi apparatus</keyword>
<evidence type="ECO:0000313" key="10">
    <source>
        <dbReference type="EMBL" id="CAL5229024.1"/>
    </source>
</evidence>
<keyword evidence="7" id="KW-0472">Membrane</keyword>
<dbReference type="InterPro" id="IPR016159">
    <property type="entry name" value="Cullin_repeat-like_dom_sf"/>
</dbReference>
<accession>A0ABP1G9Y6</accession>
<dbReference type="SMART" id="SM00762">
    <property type="entry name" value="Cog4"/>
    <property type="match status" value="1"/>
</dbReference>
<evidence type="ECO:0000259" key="9">
    <source>
        <dbReference type="SMART" id="SM00762"/>
    </source>
</evidence>
<dbReference type="Pfam" id="PF20662">
    <property type="entry name" value="COG4_C"/>
    <property type="match status" value="1"/>
</dbReference>
<name>A0ABP1G9Y6_9CHLO</name>
<dbReference type="Pfam" id="PF08318">
    <property type="entry name" value="COG4_m"/>
    <property type="match status" value="1"/>
</dbReference>
<organism evidence="10 11">
    <name type="scientific">Coccomyxa viridis</name>
    <dbReference type="NCBI Taxonomy" id="1274662"/>
    <lineage>
        <taxon>Eukaryota</taxon>
        <taxon>Viridiplantae</taxon>
        <taxon>Chlorophyta</taxon>
        <taxon>core chlorophytes</taxon>
        <taxon>Trebouxiophyceae</taxon>
        <taxon>Trebouxiophyceae incertae sedis</taxon>
        <taxon>Coccomyxaceae</taxon>
        <taxon>Coccomyxa</taxon>
    </lineage>
</organism>
<evidence type="ECO:0000256" key="2">
    <source>
        <dbReference type="ARBA" id="ARBA00009215"/>
    </source>
</evidence>
<keyword evidence="11" id="KW-1185">Reference proteome</keyword>
<protein>
    <recommendedName>
        <fullName evidence="3">Conserved oligomeric Golgi complex subunit 4</fullName>
    </recommendedName>
    <alternativeName>
        <fullName evidence="8">Component of oligomeric Golgi complex 4</fullName>
    </alternativeName>
</protein>
<evidence type="ECO:0000256" key="1">
    <source>
        <dbReference type="ARBA" id="ARBA00004395"/>
    </source>
</evidence>
<comment type="similarity">
    <text evidence="2">Belongs to the COG4 family.</text>
</comment>
<dbReference type="InterPro" id="IPR013167">
    <property type="entry name" value="COG4_M"/>
</dbReference>
<dbReference type="PANTHER" id="PTHR24016:SF0">
    <property type="entry name" value="CONSERVED OLIGOMERIC GOLGI COMPLEX SUBUNIT 4"/>
    <property type="match status" value="1"/>
</dbReference>
<dbReference type="SUPFAM" id="SSF74788">
    <property type="entry name" value="Cullin repeat-like"/>
    <property type="match status" value="1"/>
</dbReference>
<dbReference type="Pfam" id="PF20663">
    <property type="entry name" value="COG4_N"/>
    <property type="match status" value="1"/>
</dbReference>
<dbReference type="EMBL" id="CAXHTA020000019">
    <property type="protein sequence ID" value="CAL5229024.1"/>
    <property type="molecule type" value="Genomic_DNA"/>
</dbReference>
<reference evidence="10 11" key="1">
    <citation type="submission" date="2024-06" db="EMBL/GenBank/DDBJ databases">
        <authorList>
            <person name="Kraege A."/>
            <person name="Thomma B."/>
        </authorList>
    </citation>
    <scope>NUCLEOTIDE SEQUENCE [LARGE SCALE GENOMIC DNA]</scope>
</reference>
<dbReference type="Gene3D" id="1.20.58.1970">
    <property type="match status" value="1"/>
</dbReference>
<gene>
    <name evidence="10" type="primary">g12271</name>
    <name evidence="10" type="ORF">VP750_LOCUS10930</name>
</gene>
<comment type="caution">
    <text evidence="10">The sequence shown here is derived from an EMBL/GenBank/DDBJ whole genome shotgun (WGS) entry which is preliminary data.</text>
</comment>
<dbReference type="InterPro" id="IPR048682">
    <property type="entry name" value="COG4"/>
</dbReference>
<keyword evidence="4" id="KW-0813">Transport</keyword>
<dbReference type="InterPro" id="IPR048684">
    <property type="entry name" value="COG4_C"/>
</dbReference>
<evidence type="ECO:0000256" key="5">
    <source>
        <dbReference type="ARBA" id="ARBA00022927"/>
    </source>
</evidence>
<comment type="subcellular location">
    <subcellularLocation>
        <location evidence="1">Golgi apparatus membrane</location>
        <topology evidence="1">Peripheral membrane protein</topology>
    </subcellularLocation>
</comment>
<dbReference type="PANTHER" id="PTHR24016">
    <property type="entry name" value="CONSERVED OLIGOMERIC GOLGI COMPLEX SUBUNIT 4"/>
    <property type="match status" value="1"/>
</dbReference>
<feature type="domain" description="COG4 transport protein middle alpha-helical bundle" evidence="9">
    <location>
        <begin position="165"/>
        <end position="469"/>
    </location>
</feature>
<evidence type="ECO:0000256" key="3">
    <source>
        <dbReference type="ARBA" id="ARBA00020975"/>
    </source>
</evidence>
<evidence type="ECO:0000256" key="6">
    <source>
        <dbReference type="ARBA" id="ARBA00023034"/>
    </source>
</evidence>
<evidence type="ECO:0000256" key="8">
    <source>
        <dbReference type="ARBA" id="ARBA00031340"/>
    </source>
</evidence>
<evidence type="ECO:0000256" key="7">
    <source>
        <dbReference type="ARBA" id="ARBA00023136"/>
    </source>
</evidence>
<keyword evidence="5" id="KW-0653">Protein transport</keyword>
<dbReference type="Proteomes" id="UP001497392">
    <property type="component" value="Unassembled WGS sequence"/>
</dbReference>